<reference evidence="1" key="1">
    <citation type="submission" date="2021-08" db="EMBL/GenBank/DDBJ databases">
        <title>The first chromosome-level gecko genome reveals the dynamic sex chromosomes of Neotropical dwarf geckos (Sphaerodactylidae: Sphaerodactylus).</title>
        <authorList>
            <person name="Pinto B.J."/>
            <person name="Keating S.E."/>
            <person name="Gamble T."/>
        </authorList>
    </citation>
    <scope>NUCLEOTIDE SEQUENCE</scope>
    <source>
        <strain evidence="1">TG3544</strain>
    </source>
</reference>
<organism evidence="1 2">
    <name type="scientific">Sphaerodactylus townsendi</name>
    <dbReference type="NCBI Taxonomy" id="933632"/>
    <lineage>
        <taxon>Eukaryota</taxon>
        <taxon>Metazoa</taxon>
        <taxon>Chordata</taxon>
        <taxon>Craniata</taxon>
        <taxon>Vertebrata</taxon>
        <taxon>Euteleostomi</taxon>
        <taxon>Lepidosauria</taxon>
        <taxon>Squamata</taxon>
        <taxon>Bifurcata</taxon>
        <taxon>Gekkota</taxon>
        <taxon>Sphaerodactylidae</taxon>
        <taxon>Sphaerodactylus</taxon>
    </lineage>
</organism>
<name>A0ACB8F8S6_9SAUR</name>
<dbReference type="EMBL" id="CM037621">
    <property type="protein sequence ID" value="KAH8001579.1"/>
    <property type="molecule type" value="Genomic_DNA"/>
</dbReference>
<dbReference type="Proteomes" id="UP000827872">
    <property type="component" value="Linkage Group LG08"/>
</dbReference>
<protein>
    <submittedName>
        <fullName evidence="1">Neuropeptide FF receptor 1</fullName>
    </submittedName>
</protein>
<evidence type="ECO:0000313" key="1">
    <source>
        <dbReference type="EMBL" id="KAH8001579.1"/>
    </source>
</evidence>
<sequence length="116" mass="13091">MKEIPTCDILLIIPGWPFDIVMCKMSGLVQGMSVSASVFTLVAIAVERFRCIVYPFRQKLTLRKALVTIVIIWVLALIIMCPSAVTLTVTRDEYHFMLDAYNHSYLVLLLLGSLAR</sequence>
<accession>A0ACB8F8S6</accession>
<keyword evidence="2" id="KW-1185">Reference proteome</keyword>
<evidence type="ECO:0000313" key="2">
    <source>
        <dbReference type="Proteomes" id="UP000827872"/>
    </source>
</evidence>
<keyword evidence="1" id="KW-0675">Receptor</keyword>
<proteinExistence type="predicted"/>
<comment type="caution">
    <text evidence="1">The sequence shown here is derived from an EMBL/GenBank/DDBJ whole genome shotgun (WGS) entry which is preliminary data.</text>
</comment>
<gene>
    <name evidence="1" type="primary">NPFFR1_3</name>
    <name evidence="1" type="ORF">K3G42_011508</name>
</gene>